<evidence type="ECO:0000313" key="1">
    <source>
        <dbReference type="EMBL" id="MBX35906.1"/>
    </source>
</evidence>
<dbReference type="AlphaFoldDB" id="A0A2P2N0D2"/>
<reference evidence="1" key="1">
    <citation type="submission" date="2018-02" db="EMBL/GenBank/DDBJ databases">
        <title>Rhizophora mucronata_Transcriptome.</title>
        <authorList>
            <person name="Meera S.P."/>
            <person name="Sreeshan A."/>
            <person name="Augustine A."/>
        </authorList>
    </citation>
    <scope>NUCLEOTIDE SEQUENCE</scope>
    <source>
        <tissue evidence="1">Leaf</tissue>
    </source>
</reference>
<dbReference type="EMBL" id="GGEC01055422">
    <property type="protein sequence ID" value="MBX35906.1"/>
    <property type="molecule type" value="Transcribed_RNA"/>
</dbReference>
<accession>A0A2P2N0D2</accession>
<sequence length="78" mass="8856">MTSGKLVKVGSSKFSLSRPQVFGRKNCTMDFLKKTAIEPKIRKQMEKENLDVTQISAQGLNHLHQYEGNRTKEKASCE</sequence>
<proteinExistence type="predicted"/>
<name>A0A2P2N0D2_RHIMU</name>
<organism evidence="1">
    <name type="scientific">Rhizophora mucronata</name>
    <name type="common">Asiatic mangrove</name>
    <dbReference type="NCBI Taxonomy" id="61149"/>
    <lineage>
        <taxon>Eukaryota</taxon>
        <taxon>Viridiplantae</taxon>
        <taxon>Streptophyta</taxon>
        <taxon>Embryophyta</taxon>
        <taxon>Tracheophyta</taxon>
        <taxon>Spermatophyta</taxon>
        <taxon>Magnoliopsida</taxon>
        <taxon>eudicotyledons</taxon>
        <taxon>Gunneridae</taxon>
        <taxon>Pentapetalae</taxon>
        <taxon>rosids</taxon>
        <taxon>fabids</taxon>
        <taxon>Malpighiales</taxon>
        <taxon>Rhizophoraceae</taxon>
        <taxon>Rhizophora</taxon>
    </lineage>
</organism>
<protein>
    <submittedName>
        <fullName evidence="1">Uncharacterized protein</fullName>
    </submittedName>
</protein>